<accession>A0AA39VEB2</accession>
<reference evidence="2" key="1">
    <citation type="journal article" date="2022" name="Plant J.">
        <title>Strategies of tolerance reflected in two North American maple genomes.</title>
        <authorList>
            <person name="McEvoy S.L."/>
            <person name="Sezen U.U."/>
            <person name="Trouern-Trend A."/>
            <person name="McMahon S.M."/>
            <person name="Schaberg P.G."/>
            <person name="Yang J."/>
            <person name="Wegrzyn J.L."/>
            <person name="Swenson N.G."/>
        </authorList>
    </citation>
    <scope>NUCLEOTIDE SEQUENCE</scope>
    <source>
        <strain evidence="2">NS2018</strain>
    </source>
</reference>
<sequence>MPKNSIPELWRFPDHENWVPVRVNSGSKMNMITRLKSVLQKFGLVEKFKQGPFGKYLDLKEPLKIYGQLIHNILKREIIHPKGQREDEMWFGLGKSKARFGQEEFCVCSGLNMGQLPEVLQVWAMETIIRFDVHVGKRIGLGYPRFTRWQFSARISDIESKFNSSGMALFPWEVETYEKGTKYFKSLNLKYKRLFSDGNSKVPSTIPELYAAMLESEKRIISFCRNEFEKIRKEMKGAEQDDDAVVEEDVGGKAAGDKAAVQEDVDGKAAIEEDVEEVGELQDVAFVRTAGEQDSLGEGVKLGKGGEGDEAVVQGVKRPRQTEGRKRLRYLESLYTDPMPNKTKKSKSNEQDVDLVEFTSFLKNDDQVSFYTGQIIPMTRQVFQDLVNVDKWISDMNDDDDDHHNMAFAKKEDEDVLVPTKHQSKRNAPASSKISGGSSPSLPEAVQEHQES</sequence>
<organism evidence="2 3">
    <name type="scientific">Acer saccharum</name>
    <name type="common">Sugar maple</name>
    <dbReference type="NCBI Taxonomy" id="4024"/>
    <lineage>
        <taxon>Eukaryota</taxon>
        <taxon>Viridiplantae</taxon>
        <taxon>Streptophyta</taxon>
        <taxon>Embryophyta</taxon>
        <taxon>Tracheophyta</taxon>
        <taxon>Spermatophyta</taxon>
        <taxon>Magnoliopsida</taxon>
        <taxon>eudicotyledons</taxon>
        <taxon>Gunneridae</taxon>
        <taxon>Pentapetalae</taxon>
        <taxon>rosids</taxon>
        <taxon>malvids</taxon>
        <taxon>Sapindales</taxon>
        <taxon>Sapindaceae</taxon>
        <taxon>Hippocastanoideae</taxon>
        <taxon>Acereae</taxon>
        <taxon>Acer</taxon>
    </lineage>
</organism>
<evidence type="ECO:0000256" key="1">
    <source>
        <dbReference type="SAM" id="MobiDB-lite"/>
    </source>
</evidence>
<feature type="region of interest" description="Disordered" evidence="1">
    <location>
        <begin position="409"/>
        <end position="452"/>
    </location>
</feature>
<dbReference type="PANTHER" id="PTHR48449:SF1">
    <property type="entry name" value="DUF1985 DOMAIN-CONTAINING PROTEIN"/>
    <property type="match status" value="1"/>
</dbReference>
<name>A0AA39VEB2_ACESA</name>
<comment type="caution">
    <text evidence="2">The sequence shown here is derived from an EMBL/GenBank/DDBJ whole genome shotgun (WGS) entry which is preliminary data.</text>
</comment>
<dbReference type="PANTHER" id="PTHR48449">
    <property type="entry name" value="DUF1985 DOMAIN-CONTAINING PROTEIN"/>
    <property type="match status" value="1"/>
</dbReference>
<evidence type="ECO:0000313" key="3">
    <source>
        <dbReference type="Proteomes" id="UP001168877"/>
    </source>
</evidence>
<reference evidence="2" key="2">
    <citation type="submission" date="2023-06" db="EMBL/GenBank/DDBJ databases">
        <authorList>
            <person name="Swenson N.G."/>
            <person name="Wegrzyn J.L."/>
            <person name="Mcevoy S.L."/>
        </authorList>
    </citation>
    <scope>NUCLEOTIDE SEQUENCE</scope>
    <source>
        <strain evidence="2">NS2018</strain>
        <tissue evidence="2">Leaf</tissue>
    </source>
</reference>
<dbReference type="Proteomes" id="UP001168877">
    <property type="component" value="Unassembled WGS sequence"/>
</dbReference>
<protein>
    <submittedName>
        <fullName evidence="2">Uncharacterized protein</fullName>
    </submittedName>
</protein>
<dbReference type="AlphaFoldDB" id="A0AA39VEB2"/>
<evidence type="ECO:0000313" key="2">
    <source>
        <dbReference type="EMBL" id="KAK0576402.1"/>
    </source>
</evidence>
<keyword evidence="3" id="KW-1185">Reference proteome</keyword>
<dbReference type="EMBL" id="JAUESC010000386">
    <property type="protein sequence ID" value="KAK0576402.1"/>
    <property type="molecule type" value="Genomic_DNA"/>
</dbReference>
<proteinExistence type="predicted"/>
<feature type="compositionally biased region" description="Low complexity" evidence="1">
    <location>
        <begin position="428"/>
        <end position="441"/>
    </location>
</feature>
<gene>
    <name evidence="2" type="ORF">LWI29_016870</name>
</gene>